<dbReference type="Pfam" id="PF05138">
    <property type="entry name" value="PaaA_PaaC"/>
    <property type="match status" value="1"/>
</dbReference>
<dbReference type="RefSeq" id="WP_233487571.1">
    <property type="nucleotide sequence ID" value="NZ_CP051181.1"/>
</dbReference>
<protein>
    <submittedName>
        <fullName evidence="1">1,2-phenylacetyl-CoA epoxidase, subunit A</fullName>
        <ecNumber evidence="1">1.14.13.149</ecNumber>
    </submittedName>
</protein>
<dbReference type="InterPro" id="IPR052703">
    <property type="entry name" value="Aromatic_CoA_ox/epox"/>
</dbReference>
<reference evidence="1 2" key="1">
    <citation type="submission" date="2015-09" db="EMBL/GenBank/DDBJ databases">
        <authorList>
            <consortium name="Swine Surveillance"/>
        </authorList>
    </citation>
    <scope>NUCLEOTIDE SEQUENCE [LARGE SCALE GENOMIC DNA]</scope>
    <source>
        <strain evidence="1 2">CECT 4357</strain>
    </source>
</reference>
<evidence type="ECO:0000313" key="2">
    <source>
        <dbReference type="Proteomes" id="UP000051587"/>
    </source>
</evidence>
<dbReference type="InterPro" id="IPR007814">
    <property type="entry name" value="PaaA_PaaC"/>
</dbReference>
<dbReference type="Proteomes" id="UP000051587">
    <property type="component" value="Unassembled WGS sequence"/>
</dbReference>
<dbReference type="EMBL" id="CYSA01000028">
    <property type="protein sequence ID" value="CUH68742.1"/>
    <property type="molecule type" value="Genomic_DNA"/>
</dbReference>
<organism evidence="1 2">
    <name type="scientific">Thalassovita gelatinovora</name>
    <name type="common">Thalassobius gelatinovorus</name>
    <dbReference type="NCBI Taxonomy" id="53501"/>
    <lineage>
        <taxon>Bacteria</taxon>
        <taxon>Pseudomonadati</taxon>
        <taxon>Pseudomonadota</taxon>
        <taxon>Alphaproteobacteria</taxon>
        <taxon>Rhodobacterales</taxon>
        <taxon>Roseobacteraceae</taxon>
        <taxon>Thalassovita</taxon>
    </lineage>
</organism>
<gene>
    <name evidence="1" type="primary">paaA_1</name>
    <name evidence="1" type="ORF">TG4357_03770</name>
</gene>
<keyword evidence="1" id="KW-0560">Oxidoreductase</keyword>
<sequence length="249" mass="27900">MSIEDYLAQGGVLTSPDNVPPRYRAELMLVLTSYVDSVLAGAAGFAEIINYSPGIRERIASARVVLEMNQTAGRILDVLETFGTDQKYYVARHPWANRLARGADIGGKRMKEDLRLAVYNYPLRGWNDGVFHNLLMSRAAACQIKDHCHISYQPAVDAFRDVLPVIEAHIRIADAGAALCLKQDGAEEAQASIDYWWPRVGLCFGRSDTDRERSQLKLGLKRTNNQLLRQQWKEDSEQALAKLGLQLPE</sequence>
<dbReference type="GO" id="GO:0097266">
    <property type="term" value="F:phenylacetyl-CoA 1,2-epoxidase activity"/>
    <property type="evidence" value="ECO:0007669"/>
    <property type="project" value="UniProtKB-EC"/>
</dbReference>
<keyword evidence="2" id="KW-1185">Reference proteome</keyword>
<dbReference type="GO" id="GO:0005829">
    <property type="term" value="C:cytosol"/>
    <property type="evidence" value="ECO:0007669"/>
    <property type="project" value="TreeGrafter"/>
</dbReference>
<dbReference type="SUPFAM" id="SSF47240">
    <property type="entry name" value="Ferritin-like"/>
    <property type="match status" value="1"/>
</dbReference>
<dbReference type="GO" id="GO:0010124">
    <property type="term" value="P:phenylacetate catabolic process"/>
    <property type="evidence" value="ECO:0007669"/>
    <property type="project" value="InterPro"/>
</dbReference>
<dbReference type="AlphaFoldDB" id="A0A0P1FKN0"/>
<dbReference type="InterPro" id="IPR009078">
    <property type="entry name" value="Ferritin-like_SF"/>
</dbReference>
<name>A0A0P1FKN0_THAGE</name>
<dbReference type="STRING" id="53501.SAMN04488043_106231"/>
<dbReference type="Gene3D" id="1.20.1260.10">
    <property type="match status" value="1"/>
</dbReference>
<dbReference type="PANTHER" id="PTHR30458">
    <property type="entry name" value="PHENYLACETIC ACID DEGRADATION PROTEIN PAA"/>
    <property type="match status" value="1"/>
</dbReference>
<dbReference type="PANTHER" id="PTHR30458:SF0">
    <property type="entry name" value="1,2-PHENYLACETYL-COA EPOXIDASE, SUBUNIT C"/>
    <property type="match status" value="1"/>
</dbReference>
<evidence type="ECO:0000313" key="1">
    <source>
        <dbReference type="EMBL" id="CUH68742.1"/>
    </source>
</evidence>
<dbReference type="InterPro" id="IPR012347">
    <property type="entry name" value="Ferritin-like"/>
</dbReference>
<dbReference type="EC" id="1.14.13.149" evidence="1"/>
<proteinExistence type="predicted"/>
<accession>A0A0P1FKN0</accession>